<dbReference type="EMBL" id="AZFW01000017">
    <property type="protein sequence ID" value="KRM29187.1"/>
    <property type="molecule type" value="Genomic_DNA"/>
</dbReference>
<comment type="caution">
    <text evidence="1">The sequence shown here is derived from an EMBL/GenBank/DDBJ whole genome shotgun (WGS) entry which is preliminary data.</text>
</comment>
<evidence type="ECO:0000313" key="1">
    <source>
        <dbReference type="EMBL" id="KRM29187.1"/>
    </source>
</evidence>
<evidence type="ECO:0000313" key="2">
    <source>
        <dbReference type="Proteomes" id="UP000050949"/>
    </source>
</evidence>
<dbReference type="AlphaFoldDB" id="A0A0R1XRH9"/>
<accession>A0A0R1XRH9</accession>
<sequence>MAWQFTYQVNVEGPNRKELKEAQHYVQQVMAGYLFAQMTGGLDEQLGNGWSVDARRYRGNTKIYDTDY</sequence>
<protein>
    <submittedName>
        <fullName evidence="1">Uncharacterized protein</fullName>
    </submittedName>
</protein>
<proteinExistence type="predicted"/>
<dbReference type="eggNOG" id="ENOG5032EGY">
    <property type="taxonomic scope" value="Bacteria"/>
</dbReference>
<gene>
    <name evidence="1" type="ORF">FC91_GL001010</name>
</gene>
<dbReference type="Proteomes" id="UP000050949">
    <property type="component" value="Unassembled WGS sequence"/>
</dbReference>
<dbReference type="PATRIC" id="fig|1122147.4.peg.1045"/>
<organism evidence="1 2">
    <name type="scientific">Schleiferilactobacillus harbinensis DSM 16991</name>
    <dbReference type="NCBI Taxonomy" id="1122147"/>
    <lineage>
        <taxon>Bacteria</taxon>
        <taxon>Bacillati</taxon>
        <taxon>Bacillota</taxon>
        <taxon>Bacilli</taxon>
        <taxon>Lactobacillales</taxon>
        <taxon>Lactobacillaceae</taxon>
        <taxon>Schleiferilactobacillus</taxon>
    </lineage>
</organism>
<name>A0A0R1XRH9_9LACO</name>
<reference evidence="1 2" key="1">
    <citation type="journal article" date="2015" name="Genome Announc.">
        <title>Expanding the biotechnology potential of lactobacilli through comparative genomics of 213 strains and associated genera.</title>
        <authorList>
            <person name="Sun Z."/>
            <person name="Harris H.M."/>
            <person name="McCann A."/>
            <person name="Guo C."/>
            <person name="Argimon S."/>
            <person name="Zhang W."/>
            <person name="Yang X."/>
            <person name="Jeffery I.B."/>
            <person name="Cooney J.C."/>
            <person name="Kagawa T.F."/>
            <person name="Liu W."/>
            <person name="Song Y."/>
            <person name="Salvetti E."/>
            <person name="Wrobel A."/>
            <person name="Rasinkangas P."/>
            <person name="Parkhill J."/>
            <person name="Rea M.C."/>
            <person name="O'Sullivan O."/>
            <person name="Ritari J."/>
            <person name="Douillard F.P."/>
            <person name="Paul Ross R."/>
            <person name="Yang R."/>
            <person name="Briner A.E."/>
            <person name="Felis G.E."/>
            <person name="de Vos W.M."/>
            <person name="Barrangou R."/>
            <person name="Klaenhammer T.R."/>
            <person name="Caufield P.W."/>
            <person name="Cui Y."/>
            <person name="Zhang H."/>
            <person name="O'Toole P.W."/>
        </authorList>
    </citation>
    <scope>NUCLEOTIDE SEQUENCE [LARGE SCALE GENOMIC DNA]</scope>
    <source>
        <strain evidence="1 2">DSM 16991</strain>
    </source>
</reference>